<dbReference type="Pfam" id="PF01548">
    <property type="entry name" value="DEDD_Tnp_IS110"/>
    <property type="match status" value="1"/>
</dbReference>
<feature type="domain" description="Transposase IS116/IS110/IS902 C-terminal" evidence="2">
    <location>
        <begin position="215"/>
        <end position="300"/>
    </location>
</feature>
<dbReference type="InterPro" id="IPR047650">
    <property type="entry name" value="Transpos_IS110"/>
</dbReference>
<dbReference type="PANTHER" id="PTHR33055:SF13">
    <property type="entry name" value="TRANSPOSASE"/>
    <property type="match status" value="1"/>
</dbReference>
<dbReference type="GO" id="GO:0004803">
    <property type="term" value="F:transposase activity"/>
    <property type="evidence" value="ECO:0007669"/>
    <property type="project" value="InterPro"/>
</dbReference>
<dbReference type="GO" id="GO:0006313">
    <property type="term" value="P:DNA transposition"/>
    <property type="evidence" value="ECO:0007669"/>
    <property type="project" value="InterPro"/>
</dbReference>
<organism evidence="3">
    <name type="scientific">Candidatus Methanophaga sp. ANME-1 ERB7</name>
    <dbReference type="NCBI Taxonomy" id="2759913"/>
    <lineage>
        <taxon>Archaea</taxon>
        <taxon>Methanobacteriati</taxon>
        <taxon>Methanobacteriota</taxon>
        <taxon>Stenosarchaea group</taxon>
        <taxon>Methanomicrobia</taxon>
        <taxon>Candidatus Methanophagales</taxon>
        <taxon>Candidatus Methanophagaceae</taxon>
        <taxon>Candidatus Methanophaga</taxon>
    </lineage>
</organism>
<dbReference type="GO" id="GO:0003677">
    <property type="term" value="F:DNA binding"/>
    <property type="evidence" value="ECO:0007669"/>
    <property type="project" value="InterPro"/>
</dbReference>
<accession>A0A7G9Z8T4</accession>
<dbReference type="Pfam" id="PF02371">
    <property type="entry name" value="Transposase_20"/>
    <property type="match status" value="1"/>
</dbReference>
<name>A0A7G9Z8T4_9EURY</name>
<dbReference type="InterPro" id="IPR002525">
    <property type="entry name" value="Transp_IS110-like_N"/>
</dbReference>
<dbReference type="NCBIfam" id="NF033542">
    <property type="entry name" value="transpos_IS110"/>
    <property type="match status" value="1"/>
</dbReference>
<dbReference type="PANTHER" id="PTHR33055">
    <property type="entry name" value="TRANSPOSASE FOR INSERTION SEQUENCE ELEMENT IS1111A"/>
    <property type="match status" value="1"/>
</dbReference>
<sequence>MWYIGIDVHKKMCNACIKDLEGNIQKELEFPNKSTGTDKLLEAIEGREAKAVIESTGNMWLRLYLGLEEAGVDVVLANPKKTKAIAEAKLKNDKVDARTLADLLRAKLIAHCYVPPESVRELRSLVRHRITITRDMTRVKNRIHAILDKYELEFTGTDMFGKAGMMWLRGITSKLTELDQFIFDAELRHVETLKGLIKEVETRIAKESAESEDVKLLMGIPGVNYYTALLLTSEIGDFSRFSSANKLVSWLGLAPRVHQSANTIYNGRITKEGSPRVRWALVQAARSAVRWDDHYRTKYQRIKERRGDGKAIVAIAREITVAMYHMINRKEGYRFSTDSFKTKKLKKLEGESNKWAKMMEVPTGGMKA</sequence>
<proteinExistence type="predicted"/>
<dbReference type="AlphaFoldDB" id="A0A7G9Z8T4"/>
<feature type="domain" description="Transposase IS110-like N-terminal" evidence="1">
    <location>
        <begin position="4"/>
        <end position="150"/>
    </location>
</feature>
<reference evidence="3" key="1">
    <citation type="submission" date="2020-06" db="EMBL/GenBank/DDBJ databases">
        <title>Unique genomic features of the anaerobic methanotrophic archaea.</title>
        <authorList>
            <person name="Chadwick G.L."/>
            <person name="Skennerton C.T."/>
            <person name="Laso-Perez R."/>
            <person name="Leu A.O."/>
            <person name="Speth D.R."/>
            <person name="Yu H."/>
            <person name="Morgan-Lang C."/>
            <person name="Hatzenpichler R."/>
            <person name="Goudeau D."/>
            <person name="Malmstrom R."/>
            <person name="Brazelton W.J."/>
            <person name="Woyke T."/>
            <person name="Hallam S.J."/>
            <person name="Tyson G.W."/>
            <person name="Wegener G."/>
            <person name="Boetius A."/>
            <person name="Orphan V."/>
        </authorList>
    </citation>
    <scope>NUCLEOTIDE SEQUENCE</scope>
</reference>
<protein>
    <submittedName>
        <fullName evidence="3">Uncharacterized protein</fullName>
    </submittedName>
</protein>
<evidence type="ECO:0000259" key="1">
    <source>
        <dbReference type="Pfam" id="PF01548"/>
    </source>
</evidence>
<evidence type="ECO:0000313" key="3">
    <source>
        <dbReference type="EMBL" id="QNO56668.1"/>
    </source>
</evidence>
<dbReference type="EMBL" id="MT631664">
    <property type="protein sequence ID" value="QNO56668.1"/>
    <property type="molecule type" value="Genomic_DNA"/>
</dbReference>
<dbReference type="InterPro" id="IPR003346">
    <property type="entry name" value="Transposase_20"/>
</dbReference>
<gene>
    <name evidence="3" type="ORF">ILOGCEIP_00019</name>
</gene>
<evidence type="ECO:0000259" key="2">
    <source>
        <dbReference type="Pfam" id="PF02371"/>
    </source>
</evidence>